<sequence>MKKIIILFAILLLTGCATLKPATRETPVTSIEKMSTYDLQNEYLEIEHKISELEEKINERKSSHINVTNIDFTGNPAIFLVIALNAYTMENMTTKIEQYKLRLSDITTELSNRGLY</sequence>
<dbReference type="AlphaFoldDB" id="A0A286U3P2"/>
<feature type="chain" id="PRO_5012673845" evidence="2">
    <location>
        <begin position="20"/>
        <end position="116"/>
    </location>
</feature>
<proteinExistence type="predicted"/>
<keyword evidence="1" id="KW-0175">Coiled coil</keyword>
<dbReference type="GO" id="GO:0016853">
    <property type="term" value="F:isomerase activity"/>
    <property type="evidence" value="ECO:0007669"/>
    <property type="project" value="UniProtKB-KW"/>
</dbReference>
<gene>
    <name evidence="3" type="ORF">SCALIN_C43_0012</name>
</gene>
<evidence type="ECO:0000256" key="1">
    <source>
        <dbReference type="SAM" id="Coils"/>
    </source>
</evidence>
<feature type="coiled-coil region" evidence="1">
    <location>
        <begin position="36"/>
        <end position="63"/>
    </location>
</feature>
<evidence type="ECO:0000256" key="2">
    <source>
        <dbReference type="SAM" id="SignalP"/>
    </source>
</evidence>
<keyword evidence="2" id="KW-0732">Signal</keyword>
<dbReference type="Proteomes" id="UP000218542">
    <property type="component" value="Unassembled WGS sequence"/>
</dbReference>
<evidence type="ECO:0000313" key="3">
    <source>
        <dbReference type="EMBL" id="GAX62759.1"/>
    </source>
</evidence>
<name>A0A286U3P2_9BACT</name>
<dbReference type="PROSITE" id="PS51257">
    <property type="entry name" value="PROKAR_LIPOPROTEIN"/>
    <property type="match status" value="1"/>
</dbReference>
<feature type="signal peptide" evidence="2">
    <location>
        <begin position="1"/>
        <end position="19"/>
    </location>
</feature>
<keyword evidence="3" id="KW-0413">Isomerase</keyword>
<evidence type="ECO:0000313" key="4">
    <source>
        <dbReference type="Proteomes" id="UP000218542"/>
    </source>
</evidence>
<organism evidence="3 4">
    <name type="scientific">Candidatus Scalindua japonica</name>
    <dbReference type="NCBI Taxonomy" id="1284222"/>
    <lineage>
        <taxon>Bacteria</taxon>
        <taxon>Pseudomonadati</taxon>
        <taxon>Planctomycetota</taxon>
        <taxon>Candidatus Brocadiia</taxon>
        <taxon>Candidatus Brocadiales</taxon>
        <taxon>Candidatus Scalinduaceae</taxon>
        <taxon>Candidatus Scalindua</taxon>
    </lineage>
</organism>
<protein>
    <submittedName>
        <fullName evidence="3">Thiol-disulfide isomerase and thioredoxins</fullName>
    </submittedName>
</protein>
<comment type="caution">
    <text evidence="3">The sequence shown here is derived from an EMBL/GenBank/DDBJ whole genome shotgun (WGS) entry which is preliminary data.</text>
</comment>
<dbReference type="RefSeq" id="WP_133112084.1">
    <property type="nucleotide sequence ID" value="NZ_BAOS01000043.1"/>
</dbReference>
<reference evidence="4" key="1">
    <citation type="journal article" date="2017" name="Environ. Microbiol. Rep.">
        <title>Genetic Diversity of Marine Anaerobic Ammonium-Oxidizing Bacteria as Revealed by Genomic and Proteomic Analyses of 'Candidatus Scalindua japonica'.</title>
        <authorList>
            <person name="Oshiki M."/>
            <person name="Mizuto K."/>
            <person name="Kimura Z."/>
            <person name="Kindaichi T."/>
            <person name="Satoh H."/>
            <person name="Okabe S."/>
        </authorList>
    </citation>
    <scope>NUCLEOTIDE SEQUENCE [LARGE SCALE GENOMIC DNA]</scope>
    <source>
        <strain evidence="4">husup-a2</strain>
    </source>
</reference>
<dbReference type="EMBL" id="BAOS01000043">
    <property type="protein sequence ID" value="GAX62759.1"/>
    <property type="molecule type" value="Genomic_DNA"/>
</dbReference>
<accession>A0A286U3P2</accession>
<keyword evidence="4" id="KW-1185">Reference proteome</keyword>